<dbReference type="RefSeq" id="WP_330133487.1">
    <property type="nucleotide sequence ID" value="NZ_JAUTXY010000004.1"/>
</dbReference>
<dbReference type="Proteomes" id="UP001336020">
    <property type="component" value="Unassembled WGS sequence"/>
</dbReference>
<name>A0ABU7LAF2_9NOCA</name>
<dbReference type="EMBL" id="JAUTXY010000004">
    <property type="protein sequence ID" value="MEE2058267.1"/>
    <property type="molecule type" value="Genomic_DNA"/>
</dbReference>
<evidence type="ECO:0000313" key="2">
    <source>
        <dbReference type="EMBL" id="MEE2058267.1"/>
    </source>
</evidence>
<organism evidence="2 3">
    <name type="scientific">Rhodococcus artemisiae</name>
    <dbReference type="NCBI Taxonomy" id="714159"/>
    <lineage>
        <taxon>Bacteria</taxon>
        <taxon>Bacillati</taxon>
        <taxon>Actinomycetota</taxon>
        <taxon>Actinomycetes</taxon>
        <taxon>Mycobacteriales</taxon>
        <taxon>Nocardiaceae</taxon>
        <taxon>Rhodococcus</taxon>
    </lineage>
</organism>
<feature type="region of interest" description="Disordered" evidence="1">
    <location>
        <begin position="567"/>
        <end position="651"/>
    </location>
</feature>
<dbReference type="SUPFAM" id="SSF52540">
    <property type="entry name" value="P-loop containing nucleoside triphosphate hydrolases"/>
    <property type="match status" value="1"/>
</dbReference>
<comment type="caution">
    <text evidence="2">The sequence shown here is derived from an EMBL/GenBank/DDBJ whole genome shotgun (WGS) entry which is preliminary data.</text>
</comment>
<evidence type="ECO:0000256" key="1">
    <source>
        <dbReference type="SAM" id="MobiDB-lite"/>
    </source>
</evidence>
<dbReference type="InterPro" id="IPR034154">
    <property type="entry name" value="TOPRIM_DnaG/twinkle"/>
</dbReference>
<gene>
    <name evidence="2" type="ORF">Q7514_12115</name>
</gene>
<evidence type="ECO:0000313" key="3">
    <source>
        <dbReference type="Proteomes" id="UP001336020"/>
    </source>
</evidence>
<dbReference type="CDD" id="cd01029">
    <property type="entry name" value="TOPRIM_primases"/>
    <property type="match status" value="1"/>
</dbReference>
<dbReference type="Gene3D" id="3.40.1360.10">
    <property type="match status" value="1"/>
</dbReference>
<feature type="compositionally biased region" description="Basic and acidic residues" evidence="1">
    <location>
        <begin position="572"/>
        <end position="582"/>
    </location>
</feature>
<proteinExistence type="predicted"/>
<dbReference type="InterPro" id="IPR027417">
    <property type="entry name" value="P-loop_NTPase"/>
</dbReference>
<reference evidence="2 3" key="1">
    <citation type="submission" date="2023-07" db="EMBL/GenBank/DDBJ databases">
        <authorList>
            <person name="Girao M."/>
            <person name="Carvalho M.F."/>
        </authorList>
    </citation>
    <scope>NUCLEOTIDE SEQUENCE [LARGE SCALE GENOMIC DNA]</scope>
    <source>
        <strain evidence="2 3">YIM65754</strain>
    </source>
</reference>
<accession>A0ABU7LAF2</accession>
<protein>
    <submittedName>
        <fullName evidence="2">AAA family ATPase</fullName>
    </submittedName>
</protein>
<sequence length="651" mass="69389">MTRAAYDRLVDRLTDAGKLVRPRNNSQAVAQCPAHDDSNPSLSLTRIEGSVLVHCHAGCSTANVMDSLGLHHRDVFDDPAGTSYAYRDGRTVFRTYEDNGRKKFRQSGNTKGQDLYRVERLDEVATGTPVYVVEGEKDVHAVESVGGVAVCSAMGAGKAGQFDWSPLAGHTVVIVADDDEPGRKHALDVHKIVEPIAAGVVVATAREGKDAADHIAAGCGLDELEIVDLGGQAGRRLKVTRGADVKMQRVRWVMEDWIPAGSLTLLAGREGLGKSTIAAEICAQVTRGKLEGELHGTPQNVLYVHSEDSREFTVAPRLKAAGADMDRVLFVDVETSHTDTGTLILPLDTLALEKVIAQHRVAFVVLDAATSSMSSELSGKDDRAVRQYLEPLAQLASRQGCVVFGLCHFGKRDGADTGKLILGSIAWSQVARSVLSVAKDEDSGNLVVTNTKGNLAPRVRSMEATLESTTVQTEDGPAEVGALKWLGETTRDARELLGGSDDEDDDRTETERWLEDYLTESGPTARKDVLAAAAKEKYADRTVKRAAKSLGIVSTVSGFPRTATWSLPSRATLDENGPHARESGPTGPTGADQRKQVGPTGEKPQSGHAPENGPTGVLTAVDEPSEPAVRTPGRRAGQWLGSGEPIGDPAA</sequence>
<keyword evidence="3" id="KW-1185">Reference proteome</keyword>
<dbReference type="SUPFAM" id="SSF56731">
    <property type="entry name" value="DNA primase core"/>
    <property type="match status" value="1"/>
</dbReference>
<dbReference type="Pfam" id="PF13481">
    <property type="entry name" value="AAA_25"/>
    <property type="match status" value="1"/>
</dbReference>
<dbReference type="Gene3D" id="3.40.50.300">
    <property type="entry name" value="P-loop containing nucleotide triphosphate hydrolases"/>
    <property type="match status" value="1"/>
</dbReference>